<feature type="domain" description="Type II secretion system protein GspF" evidence="8">
    <location>
        <begin position="46"/>
        <end position="167"/>
    </location>
</feature>
<comment type="subcellular location">
    <subcellularLocation>
        <location evidence="1">Cell membrane</location>
        <topology evidence="1">Multi-pass membrane protein</topology>
    </subcellularLocation>
</comment>
<dbReference type="Proteomes" id="UP000240009">
    <property type="component" value="Unassembled WGS sequence"/>
</dbReference>
<feature type="transmembrane region" description="Helical" evidence="7">
    <location>
        <begin position="144"/>
        <end position="166"/>
    </location>
</feature>
<dbReference type="EMBL" id="PUIA01000081">
    <property type="protein sequence ID" value="PQO25412.1"/>
    <property type="molecule type" value="Genomic_DNA"/>
</dbReference>
<dbReference type="InterPro" id="IPR003004">
    <property type="entry name" value="GspF/PilC"/>
</dbReference>
<dbReference type="PANTHER" id="PTHR30012">
    <property type="entry name" value="GENERAL SECRETION PATHWAY PROTEIN"/>
    <property type="match status" value="1"/>
</dbReference>
<evidence type="ECO:0000313" key="10">
    <source>
        <dbReference type="Proteomes" id="UP000240009"/>
    </source>
</evidence>
<dbReference type="OrthoDB" id="5508718at2"/>
<reference evidence="9 10" key="1">
    <citation type="submission" date="2018-02" db="EMBL/GenBank/DDBJ databases">
        <title>Comparative genomes isolates from brazilian mangrove.</title>
        <authorList>
            <person name="Araujo J.E."/>
            <person name="Taketani R.G."/>
            <person name="Silva M.C.P."/>
            <person name="Loureco M.V."/>
            <person name="Andreote F.D."/>
        </authorList>
    </citation>
    <scope>NUCLEOTIDE SEQUENCE [LARGE SCALE GENOMIC DNA]</scope>
    <source>
        <strain evidence="9 10">HEX-2 MGV</strain>
    </source>
</reference>
<feature type="transmembrane region" description="Helical" evidence="7">
    <location>
        <begin position="186"/>
        <end position="208"/>
    </location>
</feature>
<dbReference type="InterPro" id="IPR018076">
    <property type="entry name" value="T2SS_GspF_dom"/>
</dbReference>
<dbReference type="Pfam" id="PF00482">
    <property type="entry name" value="T2SSF"/>
    <property type="match status" value="2"/>
</dbReference>
<evidence type="ECO:0000256" key="4">
    <source>
        <dbReference type="ARBA" id="ARBA00022692"/>
    </source>
</evidence>
<evidence type="ECO:0000256" key="1">
    <source>
        <dbReference type="ARBA" id="ARBA00004651"/>
    </source>
</evidence>
<comment type="caution">
    <text evidence="9">The sequence shown here is derived from an EMBL/GenBank/DDBJ whole genome shotgun (WGS) entry which is preliminary data.</text>
</comment>
<keyword evidence="6 7" id="KW-0472">Membrane</keyword>
<evidence type="ECO:0000256" key="5">
    <source>
        <dbReference type="ARBA" id="ARBA00022989"/>
    </source>
</evidence>
<evidence type="ECO:0000256" key="6">
    <source>
        <dbReference type="ARBA" id="ARBA00023136"/>
    </source>
</evidence>
<keyword evidence="3" id="KW-1003">Cell membrane</keyword>
<evidence type="ECO:0000313" key="9">
    <source>
        <dbReference type="EMBL" id="PQO25412.1"/>
    </source>
</evidence>
<dbReference type="GO" id="GO:0005886">
    <property type="term" value="C:plasma membrane"/>
    <property type="evidence" value="ECO:0007669"/>
    <property type="project" value="UniProtKB-SubCell"/>
</dbReference>
<keyword evidence="4 7" id="KW-0812">Transmembrane</keyword>
<sequence length="380" mass="42160">MKATTVRSNASGSGVGGFFNWLHSIQLTPGRRRKSVSPRRLGEVFSHLATLLENGVTLPKAIMTIANESTMRWGRTLLMSLHSAIERGDSFSKALSSQEGVFDEILIQQIRIGERSGNVPQVLRRISDKLETDNDLRGRIMKKLSYPAIVTLAGSGVCAFMILFILPVFEDTYRKSKIPLPLPTQILVNVGHFTTSYGWIILLALIGLAIAIRQLRQKQTFAIAMDRKLLRLPLVGPWLVDMAMLQFMDALGTMLESGFHLADALAQCQGTVVNRAVNQAIGSLGKAVRRGERLSREMDRHQHLFPPVVSQLVIVGEQTGNLGPASRQIRDHLKKDVERKTDNFVRVVEPITTILMALLVGGILLAIYMPMFGMLDLVEK</sequence>
<dbReference type="PANTHER" id="PTHR30012:SF0">
    <property type="entry name" value="TYPE II SECRETION SYSTEM PROTEIN F-RELATED"/>
    <property type="match status" value="1"/>
</dbReference>
<dbReference type="PRINTS" id="PR00812">
    <property type="entry name" value="BCTERIALGSPF"/>
</dbReference>
<evidence type="ECO:0000256" key="3">
    <source>
        <dbReference type="ARBA" id="ARBA00022475"/>
    </source>
</evidence>
<feature type="domain" description="Type II secretion system protein GspF" evidence="8">
    <location>
        <begin position="247"/>
        <end position="370"/>
    </location>
</feature>
<keyword evidence="5 7" id="KW-1133">Transmembrane helix</keyword>
<feature type="transmembrane region" description="Helical" evidence="7">
    <location>
        <begin position="354"/>
        <end position="378"/>
    </location>
</feature>
<organism evidence="9 10">
    <name type="scientific">Blastopirellula marina</name>
    <dbReference type="NCBI Taxonomy" id="124"/>
    <lineage>
        <taxon>Bacteria</taxon>
        <taxon>Pseudomonadati</taxon>
        <taxon>Planctomycetota</taxon>
        <taxon>Planctomycetia</taxon>
        <taxon>Pirellulales</taxon>
        <taxon>Pirellulaceae</taxon>
        <taxon>Blastopirellula</taxon>
    </lineage>
</organism>
<comment type="similarity">
    <text evidence="2">Belongs to the GSP F family.</text>
</comment>
<gene>
    <name evidence="9" type="ORF">C5Y96_24025</name>
</gene>
<dbReference type="AlphaFoldDB" id="A0A2S8EZT1"/>
<dbReference type="InterPro" id="IPR042094">
    <property type="entry name" value="T2SS_GspF_sf"/>
</dbReference>
<dbReference type="RefSeq" id="WP_105358759.1">
    <property type="nucleotide sequence ID" value="NZ_PUIA01000081.1"/>
</dbReference>
<name>A0A2S8EZT1_9BACT</name>
<evidence type="ECO:0000256" key="7">
    <source>
        <dbReference type="SAM" id="Phobius"/>
    </source>
</evidence>
<dbReference type="Gene3D" id="1.20.81.30">
    <property type="entry name" value="Type II secretion system (T2SS), domain F"/>
    <property type="match status" value="2"/>
</dbReference>
<evidence type="ECO:0000256" key="2">
    <source>
        <dbReference type="ARBA" id="ARBA00005745"/>
    </source>
</evidence>
<accession>A0A2S8EZT1</accession>
<evidence type="ECO:0000259" key="8">
    <source>
        <dbReference type="Pfam" id="PF00482"/>
    </source>
</evidence>
<proteinExistence type="inferred from homology"/>
<protein>
    <recommendedName>
        <fullName evidence="8">Type II secretion system protein GspF domain-containing protein</fullName>
    </recommendedName>
</protein>